<organism evidence="2 3">
    <name type="scientific">Coptis chinensis</name>
    <dbReference type="NCBI Taxonomy" id="261450"/>
    <lineage>
        <taxon>Eukaryota</taxon>
        <taxon>Viridiplantae</taxon>
        <taxon>Streptophyta</taxon>
        <taxon>Embryophyta</taxon>
        <taxon>Tracheophyta</taxon>
        <taxon>Spermatophyta</taxon>
        <taxon>Magnoliopsida</taxon>
        <taxon>Ranunculales</taxon>
        <taxon>Ranunculaceae</taxon>
        <taxon>Coptidoideae</taxon>
        <taxon>Coptis</taxon>
    </lineage>
</organism>
<evidence type="ECO:0000313" key="3">
    <source>
        <dbReference type="Proteomes" id="UP000631114"/>
    </source>
</evidence>
<keyword evidence="3" id="KW-1185">Reference proteome</keyword>
<evidence type="ECO:0000313" key="2">
    <source>
        <dbReference type="EMBL" id="KAF9593293.1"/>
    </source>
</evidence>
<sequence length="237" mass="27261">MYLWNTYTREYKRIPNSNSSTKNVRAAFGFGYNDTTKDYQVVRIVSFCDENCHSEVEVYSLGENLWRRIEDIPYKISEEKVTGKLVSGAVHWIATRSNKSLRSPRIGIAYDIKGEKFREVPLPSPLPGYESACLLNINITTLEGCLCVLLHYSGFVHGWIMEDYGNWGSWSLLFHIGARAPYRFNIDTDVLAPLSFRVGAILLSDQNHLYLYDKVSYSVIRVKIENLPKRHLRAVKL</sequence>
<protein>
    <recommendedName>
        <fullName evidence="1">F-box associated beta-propeller type 1 domain-containing protein</fullName>
    </recommendedName>
</protein>
<dbReference type="AlphaFoldDB" id="A0A835HA91"/>
<dbReference type="Pfam" id="PF07734">
    <property type="entry name" value="FBA_1"/>
    <property type="match status" value="1"/>
</dbReference>
<reference evidence="2 3" key="1">
    <citation type="submission" date="2020-10" db="EMBL/GenBank/DDBJ databases">
        <title>The Coptis chinensis genome and diversification of protoberbering-type alkaloids.</title>
        <authorList>
            <person name="Wang B."/>
            <person name="Shu S."/>
            <person name="Song C."/>
            <person name="Liu Y."/>
        </authorList>
    </citation>
    <scope>NUCLEOTIDE SEQUENCE [LARGE SCALE GENOMIC DNA]</scope>
    <source>
        <strain evidence="2">HL-2020</strain>
        <tissue evidence="2">Leaf</tissue>
    </source>
</reference>
<dbReference type="InterPro" id="IPR006527">
    <property type="entry name" value="F-box-assoc_dom_typ1"/>
</dbReference>
<dbReference type="PANTHER" id="PTHR31672">
    <property type="entry name" value="BNACNNG10540D PROTEIN"/>
    <property type="match status" value="1"/>
</dbReference>
<proteinExistence type="predicted"/>
<accession>A0A835HA91</accession>
<dbReference type="EMBL" id="JADFTS010000008">
    <property type="protein sequence ID" value="KAF9593293.1"/>
    <property type="molecule type" value="Genomic_DNA"/>
</dbReference>
<dbReference type="InterPro" id="IPR017451">
    <property type="entry name" value="F-box-assoc_interact_dom"/>
</dbReference>
<dbReference type="PANTHER" id="PTHR31672:SF13">
    <property type="entry name" value="F-BOX PROTEIN CPR30-LIKE"/>
    <property type="match status" value="1"/>
</dbReference>
<feature type="domain" description="F-box associated beta-propeller type 1" evidence="1">
    <location>
        <begin position="2"/>
        <end position="178"/>
    </location>
</feature>
<dbReference type="NCBIfam" id="TIGR01640">
    <property type="entry name" value="F_box_assoc_1"/>
    <property type="match status" value="1"/>
</dbReference>
<dbReference type="InterPro" id="IPR050796">
    <property type="entry name" value="SCF_F-box_component"/>
</dbReference>
<comment type="caution">
    <text evidence="2">The sequence shown here is derived from an EMBL/GenBank/DDBJ whole genome shotgun (WGS) entry which is preliminary data.</text>
</comment>
<dbReference type="OrthoDB" id="591557at2759"/>
<gene>
    <name evidence="2" type="ORF">IFM89_021049</name>
</gene>
<name>A0A835HA91_9MAGN</name>
<dbReference type="Proteomes" id="UP000631114">
    <property type="component" value="Unassembled WGS sequence"/>
</dbReference>
<evidence type="ECO:0000259" key="1">
    <source>
        <dbReference type="Pfam" id="PF07734"/>
    </source>
</evidence>